<organism evidence="1 2">
    <name type="scientific">Taxus chinensis</name>
    <name type="common">Chinese yew</name>
    <name type="synonym">Taxus wallichiana var. chinensis</name>
    <dbReference type="NCBI Taxonomy" id="29808"/>
    <lineage>
        <taxon>Eukaryota</taxon>
        <taxon>Viridiplantae</taxon>
        <taxon>Streptophyta</taxon>
        <taxon>Embryophyta</taxon>
        <taxon>Tracheophyta</taxon>
        <taxon>Spermatophyta</taxon>
        <taxon>Pinopsida</taxon>
        <taxon>Pinidae</taxon>
        <taxon>Conifers II</taxon>
        <taxon>Cupressales</taxon>
        <taxon>Taxaceae</taxon>
        <taxon>Taxus</taxon>
    </lineage>
</organism>
<dbReference type="AlphaFoldDB" id="A0AA38BWZ4"/>
<proteinExistence type="predicted"/>
<dbReference type="Proteomes" id="UP000824469">
    <property type="component" value="Unassembled WGS sequence"/>
</dbReference>
<name>A0AA38BWZ4_TAXCH</name>
<protein>
    <submittedName>
        <fullName evidence="1">Uncharacterized protein</fullName>
    </submittedName>
</protein>
<sequence length="83" mass="9540">DVPSFESHAKATRVQAFLASRGLKFDSTGFKNRTFVVGIYVPVTHTWNQALHIHINLRFGSRVNRHRNHKKTTAYFGSMKLIQ</sequence>
<keyword evidence="2" id="KW-1185">Reference proteome</keyword>
<comment type="caution">
    <text evidence="1">The sequence shown here is derived from an EMBL/GenBank/DDBJ whole genome shotgun (WGS) entry which is preliminary data.</text>
</comment>
<reference evidence="1 2" key="1">
    <citation type="journal article" date="2021" name="Nat. Plants">
        <title>The Taxus genome provides insights into paclitaxel biosynthesis.</title>
        <authorList>
            <person name="Xiong X."/>
            <person name="Gou J."/>
            <person name="Liao Q."/>
            <person name="Li Y."/>
            <person name="Zhou Q."/>
            <person name="Bi G."/>
            <person name="Li C."/>
            <person name="Du R."/>
            <person name="Wang X."/>
            <person name="Sun T."/>
            <person name="Guo L."/>
            <person name="Liang H."/>
            <person name="Lu P."/>
            <person name="Wu Y."/>
            <person name="Zhang Z."/>
            <person name="Ro D.K."/>
            <person name="Shang Y."/>
            <person name="Huang S."/>
            <person name="Yan J."/>
        </authorList>
    </citation>
    <scope>NUCLEOTIDE SEQUENCE [LARGE SCALE GENOMIC DNA]</scope>
    <source>
        <strain evidence="1">Ta-2019</strain>
    </source>
</reference>
<feature type="non-terminal residue" evidence="1">
    <location>
        <position position="83"/>
    </location>
</feature>
<dbReference type="EMBL" id="JAHRHJ020003813">
    <property type="protein sequence ID" value="KAH9290940.1"/>
    <property type="molecule type" value="Genomic_DNA"/>
</dbReference>
<evidence type="ECO:0000313" key="2">
    <source>
        <dbReference type="Proteomes" id="UP000824469"/>
    </source>
</evidence>
<gene>
    <name evidence="1" type="ORF">KI387_035057</name>
</gene>
<accession>A0AA38BWZ4</accession>
<feature type="non-terminal residue" evidence="1">
    <location>
        <position position="1"/>
    </location>
</feature>
<evidence type="ECO:0000313" key="1">
    <source>
        <dbReference type="EMBL" id="KAH9290940.1"/>
    </source>
</evidence>